<dbReference type="AlphaFoldDB" id="A0A1V6SVY8"/>
<proteinExistence type="predicted"/>
<feature type="compositionally biased region" description="Polar residues" evidence="1">
    <location>
        <begin position="52"/>
        <end position="79"/>
    </location>
</feature>
<protein>
    <submittedName>
        <fullName evidence="2">Uncharacterized protein</fullName>
    </submittedName>
</protein>
<keyword evidence="3" id="KW-1185">Reference proteome</keyword>
<evidence type="ECO:0000313" key="3">
    <source>
        <dbReference type="Proteomes" id="UP000191285"/>
    </source>
</evidence>
<feature type="region of interest" description="Disordered" evidence="1">
    <location>
        <begin position="29"/>
        <end position="79"/>
    </location>
</feature>
<reference evidence="3" key="1">
    <citation type="journal article" date="2017" name="Nat. Microbiol.">
        <title>Global analysis of biosynthetic gene clusters reveals vast potential of secondary metabolite production in Penicillium species.</title>
        <authorList>
            <person name="Nielsen J.C."/>
            <person name="Grijseels S."/>
            <person name="Prigent S."/>
            <person name="Ji B."/>
            <person name="Dainat J."/>
            <person name="Nielsen K.F."/>
            <person name="Frisvad J.C."/>
            <person name="Workman M."/>
            <person name="Nielsen J."/>
        </authorList>
    </citation>
    <scope>NUCLEOTIDE SEQUENCE [LARGE SCALE GENOMIC DNA]</scope>
    <source>
        <strain evidence="3">IBT 24891</strain>
    </source>
</reference>
<sequence>MGKAEEVKALQEQLQQLQQEIRDAEMKAQQVEGQLQTSKTKRQQLEAKSDNETIQQSEKTPQSTPKLGTEWATAQLQDL</sequence>
<dbReference type="Proteomes" id="UP000191285">
    <property type="component" value="Unassembled WGS sequence"/>
</dbReference>
<evidence type="ECO:0000313" key="2">
    <source>
        <dbReference type="EMBL" id="OQE17940.1"/>
    </source>
</evidence>
<gene>
    <name evidence="2" type="ORF">PENSTE_c019G09587</name>
</gene>
<comment type="caution">
    <text evidence="2">The sequence shown here is derived from an EMBL/GenBank/DDBJ whole genome shotgun (WGS) entry which is preliminary data.</text>
</comment>
<evidence type="ECO:0000256" key="1">
    <source>
        <dbReference type="SAM" id="MobiDB-lite"/>
    </source>
</evidence>
<organism evidence="2 3">
    <name type="scientific">Penicillium steckii</name>
    <dbReference type="NCBI Taxonomy" id="303698"/>
    <lineage>
        <taxon>Eukaryota</taxon>
        <taxon>Fungi</taxon>
        <taxon>Dikarya</taxon>
        <taxon>Ascomycota</taxon>
        <taxon>Pezizomycotina</taxon>
        <taxon>Eurotiomycetes</taxon>
        <taxon>Eurotiomycetidae</taxon>
        <taxon>Eurotiales</taxon>
        <taxon>Aspergillaceae</taxon>
        <taxon>Penicillium</taxon>
    </lineage>
</organism>
<accession>A0A1V6SVY8</accession>
<dbReference type="EMBL" id="MLKD01000019">
    <property type="protein sequence ID" value="OQE17940.1"/>
    <property type="molecule type" value="Genomic_DNA"/>
</dbReference>
<dbReference type="OrthoDB" id="4351936at2759"/>
<name>A0A1V6SVY8_9EURO</name>